<accession>A0A1B2EUM1</accession>
<protein>
    <submittedName>
        <fullName evidence="1">Uncharacterized protein</fullName>
    </submittedName>
</protein>
<proteinExistence type="predicted"/>
<dbReference type="OrthoDB" id="9828325at2"/>
<dbReference type="KEGG" id="moc:BB934_35990"/>
<dbReference type="AlphaFoldDB" id="A0A1B2EUM1"/>
<reference evidence="1" key="1">
    <citation type="submission" date="2016-07" db="EMBL/GenBank/DDBJ databases">
        <title>Microvirga ossetica sp. nov. a new species of rhizobia isolated from root nodules of the legume species Vicia alpestris Steven originated from North Ossetia region in the Caucasus.</title>
        <authorList>
            <person name="Safronova V.I."/>
            <person name="Kuznetsova I.G."/>
            <person name="Sazanova A.L."/>
            <person name="Belimov A."/>
            <person name="Andronov E."/>
            <person name="Osledkin Y.S."/>
            <person name="Onishchuk O.P."/>
            <person name="Kurchak O.N."/>
            <person name="Shaposhnikov A.I."/>
            <person name="Willems A."/>
            <person name="Tikhonovich I.A."/>
        </authorList>
    </citation>
    <scope>NUCLEOTIDE SEQUENCE [LARGE SCALE GENOMIC DNA]</scope>
    <source>
        <strain evidence="1">V5/3M</strain>
        <plasmid evidence="1">unnamed3</plasmid>
    </source>
</reference>
<sequence length="126" mass="14080">MMSEYNEYFTAPSFVVVTIRGGKVRNVFGPFDSREKGQAFGCCQDCTFEVVKLTAPMQKKQPVTVTFAHSPENAGVVNALARELGVSWSEGFPDAGTFVLKGRLNRNEISAFRTRFGHEPWFTLHV</sequence>
<dbReference type="RefSeq" id="WP_099514636.1">
    <property type="nucleotide sequence ID" value="NZ_CP016618.1"/>
</dbReference>
<keyword evidence="1" id="KW-0614">Plasmid</keyword>
<name>A0A1B2EUM1_9HYPH</name>
<evidence type="ECO:0000313" key="1">
    <source>
        <dbReference type="EMBL" id="ANY83655.1"/>
    </source>
</evidence>
<gene>
    <name evidence="1" type="ORF">BB934_35990</name>
</gene>
<dbReference type="EMBL" id="CP016618">
    <property type="protein sequence ID" value="ANY83655.1"/>
    <property type="molecule type" value="Genomic_DNA"/>
</dbReference>
<organism evidence="1">
    <name type="scientific">Microvirga ossetica</name>
    <dbReference type="NCBI Taxonomy" id="1882682"/>
    <lineage>
        <taxon>Bacteria</taxon>
        <taxon>Pseudomonadati</taxon>
        <taxon>Pseudomonadota</taxon>
        <taxon>Alphaproteobacteria</taxon>
        <taxon>Hyphomicrobiales</taxon>
        <taxon>Methylobacteriaceae</taxon>
        <taxon>Microvirga</taxon>
    </lineage>
</organism>
<geneLocation type="plasmid" evidence="1">
    <name>unnamed3</name>
</geneLocation>